<evidence type="ECO:0000313" key="7">
    <source>
        <dbReference type="EMBL" id="TDR39248.1"/>
    </source>
</evidence>
<dbReference type="NCBIfam" id="TIGR00202">
    <property type="entry name" value="csrA"/>
    <property type="match status" value="1"/>
</dbReference>
<gene>
    <name evidence="5 6" type="primary">csrA</name>
    <name evidence="7" type="ORF">DFR61_11222</name>
    <name evidence="6" type="ORF">NCTC10597_00456</name>
</gene>
<dbReference type="EMBL" id="SNZG01000012">
    <property type="protein sequence ID" value="TDR39248.1"/>
    <property type="molecule type" value="Genomic_DNA"/>
</dbReference>
<comment type="caution">
    <text evidence="6">The sequence shown here is derived from an EMBL/GenBank/DDBJ whole genome shotgun (WGS) entry which is preliminary data.</text>
</comment>
<dbReference type="PANTHER" id="PTHR34984">
    <property type="entry name" value="CARBON STORAGE REGULATOR"/>
    <property type="match status" value="1"/>
</dbReference>
<dbReference type="GO" id="GO:0048027">
    <property type="term" value="F:mRNA 5'-UTR binding"/>
    <property type="evidence" value="ECO:0007669"/>
    <property type="project" value="UniProtKB-UniRule"/>
</dbReference>
<reference evidence="6 8" key="1">
    <citation type="submission" date="2018-06" db="EMBL/GenBank/DDBJ databases">
        <authorList>
            <consortium name="Pathogen Informatics"/>
            <person name="Doyle S."/>
        </authorList>
    </citation>
    <scope>NUCLEOTIDE SEQUENCE [LARGE SCALE GENOMIC DNA]</scope>
    <source>
        <strain evidence="6 8">NCTC10597</strain>
    </source>
</reference>
<evidence type="ECO:0000256" key="1">
    <source>
        <dbReference type="ARBA" id="ARBA00022490"/>
    </source>
</evidence>
<evidence type="ECO:0000313" key="8">
    <source>
        <dbReference type="Proteomes" id="UP000254330"/>
    </source>
</evidence>
<dbReference type="GO" id="GO:0044781">
    <property type="term" value="P:bacterial-type flagellum organization"/>
    <property type="evidence" value="ECO:0007669"/>
    <property type="project" value="UniProtKB-KW"/>
</dbReference>
<dbReference type="RefSeq" id="WP_109349398.1">
    <property type="nucleotide sequence ID" value="NZ_BJUE01000032.1"/>
</dbReference>
<dbReference type="EMBL" id="UGNP01000001">
    <property type="protein sequence ID" value="STX08790.1"/>
    <property type="molecule type" value="Genomic_DNA"/>
</dbReference>
<protein>
    <recommendedName>
        <fullName evidence="5">Translational regulator CsrA</fullName>
    </recommendedName>
</protein>
<accession>A0A8B4Q8Q5</accession>
<keyword evidence="4 5" id="KW-0694">RNA-binding</keyword>
<dbReference type="InterPro" id="IPR003751">
    <property type="entry name" value="CsrA"/>
</dbReference>
<comment type="subcellular location">
    <subcellularLocation>
        <location evidence="5">Cytoplasm</location>
    </subcellularLocation>
</comment>
<keyword evidence="3 5" id="KW-0810">Translation regulation</keyword>
<comment type="similarity">
    <text evidence="5">Belongs to the CsrA/RsmA family.</text>
</comment>
<dbReference type="HAMAP" id="MF_00167">
    <property type="entry name" value="CsrA"/>
    <property type="match status" value="1"/>
</dbReference>
<dbReference type="GO" id="GO:0005829">
    <property type="term" value="C:cytosol"/>
    <property type="evidence" value="ECO:0007669"/>
    <property type="project" value="TreeGrafter"/>
</dbReference>
<name>A0A8B4Q8Q5_9BACL</name>
<dbReference type="GO" id="GO:1902208">
    <property type="term" value="P:regulation of bacterial-type flagellum assembly"/>
    <property type="evidence" value="ECO:0007669"/>
    <property type="project" value="UniProtKB-UniRule"/>
</dbReference>
<reference evidence="7 9" key="2">
    <citation type="submission" date="2019-03" db="EMBL/GenBank/DDBJ databases">
        <title>Genomic Encyclopedia of Type Strains, Phase IV (KMG-IV): sequencing the most valuable type-strain genomes for metagenomic binning, comparative biology and taxonomic classification.</title>
        <authorList>
            <person name="Goeker M."/>
        </authorList>
    </citation>
    <scope>NUCLEOTIDE SEQUENCE [LARGE SCALE GENOMIC DNA]</scope>
    <source>
        <strain evidence="7 9">DSM 20580</strain>
    </source>
</reference>
<dbReference type="OrthoDB" id="9809061at2"/>
<keyword evidence="5" id="KW-1005">Bacterial flagellum biogenesis</keyword>
<dbReference type="SUPFAM" id="SSF117130">
    <property type="entry name" value="CsrA-like"/>
    <property type="match status" value="1"/>
</dbReference>
<evidence type="ECO:0000256" key="5">
    <source>
        <dbReference type="HAMAP-Rule" id="MF_00167"/>
    </source>
</evidence>
<proteinExistence type="inferred from homology"/>
<comment type="function">
    <text evidence="5">A translational regulator that binds mRNA to regulate translation initiation and/or mRNA stability. Usually binds in the 5'-UTR at or near the Shine-Dalgarno sequence preventing ribosome-binding, thus repressing translation. Its main target seems to be the major flagellin gene, while its function is anatagonized by FliW.</text>
</comment>
<keyword evidence="9" id="KW-1185">Reference proteome</keyword>
<evidence type="ECO:0000313" key="6">
    <source>
        <dbReference type="EMBL" id="STX08790.1"/>
    </source>
</evidence>
<dbReference type="InterPro" id="IPR036107">
    <property type="entry name" value="CsrA_sf"/>
</dbReference>
<comment type="subunit">
    <text evidence="5">Homodimer; the beta-strands of each monomer intercalate to form a hydrophobic core, while the alpha-helices form wings that extend away from the core.</text>
</comment>
<dbReference type="AlphaFoldDB" id="A0A8B4Q8Q5"/>
<dbReference type="FunFam" id="2.60.40.4380:FF:000002">
    <property type="entry name" value="Translational regulator CsrA"/>
    <property type="match status" value="1"/>
</dbReference>
<dbReference type="NCBIfam" id="NF002469">
    <property type="entry name" value="PRK01712.1"/>
    <property type="match status" value="1"/>
</dbReference>
<dbReference type="Gene3D" id="2.60.40.4380">
    <property type="entry name" value="Translational regulator CsrA"/>
    <property type="match status" value="1"/>
</dbReference>
<keyword evidence="2 5" id="KW-0678">Repressor</keyword>
<dbReference type="GO" id="GO:0006109">
    <property type="term" value="P:regulation of carbohydrate metabolic process"/>
    <property type="evidence" value="ECO:0007669"/>
    <property type="project" value="InterPro"/>
</dbReference>
<dbReference type="Proteomes" id="UP000254330">
    <property type="component" value="Unassembled WGS sequence"/>
</dbReference>
<evidence type="ECO:0000256" key="3">
    <source>
        <dbReference type="ARBA" id="ARBA00022845"/>
    </source>
</evidence>
<dbReference type="Proteomes" id="UP000294641">
    <property type="component" value="Unassembled WGS sequence"/>
</dbReference>
<dbReference type="GO" id="GO:0006402">
    <property type="term" value="P:mRNA catabolic process"/>
    <property type="evidence" value="ECO:0007669"/>
    <property type="project" value="InterPro"/>
</dbReference>
<dbReference type="Pfam" id="PF02599">
    <property type="entry name" value="CsrA"/>
    <property type="match status" value="1"/>
</dbReference>
<keyword evidence="1 5" id="KW-0963">Cytoplasm</keyword>
<evidence type="ECO:0000313" key="9">
    <source>
        <dbReference type="Proteomes" id="UP000294641"/>
    </source>
</evidence>
<dbReference type="PANTHER" id="PTHR34984:SF1">
    <property type="entry name" value="CARBON STORAGE REGULATOR"/>
    <property type="match status" value="1"/>
</dbReference>
<organism evidence="6 8">
    <name type="scientific">Kurthia zopfii</name>
    <dbReference type="NCBI Taxonomy" id="1650"/>
    <lineage>
        <taxon>Bacteria</taxon>
        <taxon>Bacillati</taxon>
        <taxon>Bacillota</taxon>
        <taxon>Bacilli</taxon>
        <taxon>Bacillales</taxon>
        <taxon>Caryophanaceae</taxon>
        <taxon>Kurthia</taxon>
    </lineage>
</organism>
<sequence>MLVLSRKVGESIMIGEDIKVKVIAVDGDQVKLGIEAPRSVKVDRQEVFEAIQQENRDATQFDTNLLEQLKNY</sequence>
<evidence type="ECO:0000256" key="4">
    <source>
        <dbReference type="ARBA" id="ARBA00022884"/>
    </source>
</evidence>
<dbReference type="GO" id="GO:0045947">
    <property type="term" value="P:negative regulation of translational initiation"/>
    <property type="evidence" value="ECO:0007669"/>
    <property type="project" value="UniProtKB-UniRule"/>
</dbReference>
<evidence type="ECO:0000256" key="2">
    <source>
        <dbReference type="ARBA" id="ARBA00022491"/>
    </source>
</evidence>